<dbReference type="AlphaFoldDB" id="A0AB34PP63"/>
<proteinExistence type="predicted"/>
<sequence length="78" mass="9184">MSCTHTAKKEFFSFSIFQRDTEMNFALQVHFSVICIHSLSKLGRSEQYFMFQFCVLSLFNSLSKKFSTKPNCSFQRSF</sequence>
<comment type="caution">
    <text evidence="1">The sequence shown here is derived from an EMBL/GenBank/DDBJ whole genome shotgun (WGS) entry which is preliminary data.</text>
</comment>
<reference evidence="1 2" key="1">
    <citation type="submission" date="2013-12" db="EMBL/GenBank/DDBJ databases">
        <title>The Genome Sequence of Candida albicans P78048.</title>
        <authorList>
            <consortium name="The Broad Institute Genome Sequencing Platform"/>
            <consortium name="The Broad Institute Genome Sequencing Center for Infectious Disease"/>
            <person name="Cuomo C."/>
            <person name="Bennett R."/>
            <person name="Hirakawa M."/>
            <person name="Noverr M."/>
            <person name="Mitchell A."/>
            <person name="Young S.K."/>
            <person name="Zeng Q."/>
            <person name="Gargeya S."/>
            <person name="Fitzgerald M."/>
            <person name="Abouelleil A."/>
            <person name="Alvarado L."/>
            <person name="Berlin A.M."/>
            <person name="Chapman S.B."/>
            <person name="Dewar J."/>
            <person name="Goldberg J."/>
            <person name="Griggs A."/>
            <person name="Gujja S."/>
            <person name="Hansen M."/>
            <person name="Howarth C."/>
            <person name="Imamovic A."/>
            <person name="Larimer J."/>
            <person name="McCowan C."/>
            <person name="Murphy C."/>
            <person name="Pearson M."/>
            <person name="Priest M."/>
            <person name="Roberts A."/>
            <person name="Saif S."/>
            <person name="Shea T."/>
            <person name="Sykes S."/>
            <person name="Wortman J."/>
            <person name="Nusbaum C."/>
            <person name="Birren B."/>
        </authorList>
    </citation>
    <scope>NUCLEOTIDE SEQUENCE [LARGE SCALE GENOMIC DNA]</scope>
    <source>
        <strain evidence="1 2">P78048</strain>
    </source>
</reference>
<gene>
    <name evidence="1" type="ORF">MG3_04090</name>
</gene>
<accession>A0AB34PP63</accession>
<name>A0AB34PP63_CANAX</name>
<protein>
    <submittedName>
        <fullName evidence="1">Uncharacterized protein</fullName>
    </submittedName>
</protein>
<evidence type="ECO:0000313" key="2">
    <source>
        <dbReference type="Proteomes" id="UP000030161"/>
    </source>
</evidence>
<evidence type="ECO:0000313" key="1">
    <source>
        <dbReference type="EMBL" id="KGR08531.1"/>
    </source>
</evidence>
<dbReference type="Proteomes" id="UP000030161">
    <property type="component" value="Unassembled WGS sequence"/>
</dbReference>
<organism evidence="1 2">
    <name type="scientific">Candida albicans P78048</name>
    <dbReference type="NCBI Taxonomy" id="1094989"/>
    <lineage>
        <taxon>Eukaryota</taxon>
        <taxon>Fungi</taxon>
        <taxon>Dikarya</taxon>
        <taxon>Ascomycota</taxon>
        <taxon>Saccharomycotina</taxon>
        <taxon>Pichiomycetes</taxon>
        <taxon>Debaryomycetaceae</taxon>
        <taxon>Candida/Lodderomyces clade</taxon>
        <taxon>Candida</taxon>
    </lineage>
</organism>
<dbReference type="EMBL" id="AJIX01000028">
    <property type="protein sequence ID" value="KGR08531.1"/>
    <property type="molecule type" value="Genomic_DNA"/>
</dbReference>